<proteinExistence type="predicted"/>
<protein>
    <submittedName>
        <fullName evidence="1">Uncharacterized protein</fullName>
    </submittedName>
</protein>
<gene>
    <name evidence="1" type="ORF">COY67_00125</name>
</gene>
<reference evidence="2" key="1">
    <citation type="submission" date="2017-09" db="EMBL/GenBank/DDBJ databases">
        <title>Depth-based differentiation of microbial function through sediment-hosted aquifers and enrichment of novel symbionts in the deep terrestrial subsurface.</title>
        <authorList>
            <person name="Probst A.J."/>
            <person name="Ladd B."/>
            <person name="Jarett J.K."/>
            <person name="Geller-Mcgrath D.E."/>
            <person name="Sieber C.M.K."/>
            <person name="Emerson J.B."/>
            <person name="Anantharaman K."/>
            <person name="Thomas B.C."/>
            <person name="Malmstrom R."/>
            <person name="Stieglmeier M."/>
            <person name="Klingl A."/>
            <person name="Woyke T."/>
            <person name="Ryan C.M."/>
            <person name="Banfield J.F."/>
        </authorList>
    </citation>
    <scope>NUCLEOTIDE SEQUENCE [LARGE SCALE GENOMIC DNA]</scope>
</reference>
<sequence length="149" mass="17081">MKQIVFLLPIIFFFGCQKEGDIIFSISTENGIARYEVGHVEITFDFEAMTGQTISVTNGNNRAIGVYITDYEEESIIIFSDSWIGGLDSQSQEAVFDEDEVLRVRVVVYRSFGGAIQTFIQNLTNNFWEDLNDTWIEHEYDELILLTVD</sequence>
<accession>A0A2M7RF62</accession>
<dbReference type="EMBL" id="PFMC01000005">
    <property type="protein sequence ID" value="PIY95403.1"/>
    <property type="molecule type" value="Genomic_DNA"/>
</dbReference>
<dbReference type="Proteomes" id="UP000228689">
    <property type="component" value="Unassembled WGS sequence"/>
</dbReference>
<evidence type="ECO:0000313" key="1">
    <source>
        <dbReference type="EMBL" id="PIY95403.1"/>
    </source>
</evidence>
<comment type="caution">
    <text evidence="1">The sequence shown here is derived from an EMBL/GenBank/DDBJ whole genome shotgun (WGS) entry which is preliminary data.</text>
</comment>
<dbReference type="PROSITE" id="PS51257">
    <property type="entry name" value="PROKAR_LIPOPROTEIN"/>
    <property type="match status" value="1"/>
</dbReference>
<dbReference type="AlphaFoldDB" id="A0A2M7RF62"/>
<evidence type="ECO:0000313" key="2">
    <source>
        <dbReference type="Proteomes" id="UP000228689"/>
    </source>
</evidence>
<organism evidence="1 2">
    <name type="scientific">Candidatus Komeilibacteria bacterium CG_4_10_14_0_8_um_filter_37_78</name>
    <dbReference type="NCBI Taxonomy" id="1974471"/>
    <lineage>
        <taxon>Bacteria</taxon>
        <taxon>Candidatus Komeiliibacteriota</taxon>
    </lineage>
</organism>
<name>A0A2M7RF62_9BACT</name>